<dbReference type="SUPFAM" id="SSF47240">
    <property type="entry name" value="Ferritin-like"/>
    <property type="match status" value="1"/>
</dbReference>
<dbReference type="InterPro" id="IPR000358">
    <property type="entry name" value="RNR_small_fam"/>
</dbReference>
<organism evidence="1 2">
    <name type="scientific">Clitoria ternatea</name>
    <name type="common">Butterfly pea</name>
    <dbReference type="NCBI Taxonomy" id="43366"/>
    <lineage>
        <taxon>Eukaryota</taxon>
        <taxon>Viridiplantae</taxon>
        <taxon>Streptophyta</taxon>
        <taxon>Embryophyta</taxon>
        <taxon>Tracheophyta</taxon>
        <taxon>Spermatophyta</taxon>
        <taxon>Magnoliopsida</taxon>
        <taxon>eudicotyledons</taxon>
        <taxon>Gunneridae</taxon>
        <taxon>Pentapetalae</taxon>
        <taxon>rosids</taxon>
        <taxon>fabids</taxon>
        <taxon>Fabales</taxon>
        <taxon>Fabaceae</taxon>
        <taxon>Papilionoideae</taxon>
        <taxon>50 kb inversion clade</taxon>
        <taxon>NPAAA clade</taxon>
        <taxon>indigoferoid/millettioid clade</taxon>
        <taxon>Phaseoleae</taxon>
        <taxon>Clitoria</taxon>
    </lineage>
</organism>
<dbReference type="InterPro" id="IPR009078">
    <property type="entry name" value="Ferritin-like_SF"/>
</dbReference>
<gene>
    <name evidence="1" type="ORF">RJT34_12939</name>
</gene>
<sequence length="127" mass="14771">MGVDIQLLMNYVIYFIGKFKPMIKKAMVELKEDLNLVFRSFFFLYLRGFLLEVGKLEEVDLLYDVQHWETLSDSEKHFITYDLAFFAASDGIVFGEFGCKARAFYGLQIAMGNIHSGIELQRRLISH</sequence>
<dbReference type="GO" id="GO:0009263">
    <property type="term" value="P:deoxyribonucleotide biosynthetic process"/>
    <property type="evidence" value="ECO:0007669"/>
    <property type="project" value="InterPro"/>
</dbReference>
<comment type="caution">
    <text evidence="1">The sequence shown here is derived from an EMBL/GenBank/DDBJ whole genome shotgun (WGS) entry which is preliminary data.</text>
</comment>
<accession>A0AAN9PJT1</accession>
<dbReference type="AlphaFoldDB" id="A0AAN9PJT1"/>
<evidence type="ECO:0000313" key="2">
    <source>
        <dbReference type="Proteomes" id="UP001359559"/>
    </source>
</evidence>
<dbReference type="PANTHER" id="PTHR23409:SF35">
    <property type="entry name" value="RIBONUCLEOSIDE-DIPHOSPHATE REDUCTASE SMALL CHAIN A"/>
    <property type="match status" value="1"/>
</dbReference>
<protein>
    <submittedName>
        <fullName evidence="1">Uncharacterized protein</fullName>
    </submittedName>
</protein>
<dbReference type="Pfam" id="PF00268">
    <property type="entry name" value="Ribonuc_red_sm"/>
    <property type="match status" value="1"/>
</dbReference>
<proteinExistence type="predicted"/>
<dbReference type="PANTHER" id="PTHR23409">
    <property type="entry name" value="RIBONUCLEOSIDE-DIPHOSPHATE REDUCTASE SMALL CHAIN"/>
    <property type="match status" value="1"/>
</dbReference>
<dbReference type="GO" id="GO:0016491">
    <property type="term" value="F:oxidoreductase activity"/>
    <property type="evidence" value="ECO:0007669"/>
    <property type="project" value="InterPro"/>
</dbReference>
<reference evidence="1 2" key="1">
    <citation type="submission" date="2024-01" db="EMBL/GenBank/DDBJ databases">
        <title>The genomes of 5 underutilized Papilionoideae crops provide insights into root nodulation and disease resistance.</title>
        <authorList>
            <person name="Yuan L."/>
        </authorList>
    </citation>
    <scope>NUCLEOTIDE SEQUENCE [LARGE SCALE GENOMIC DNA]</scope>
    <source>
        <strain evidence="1">LY-2023</strain>
        <tissue evidence="1">Leaf</tissue>
    </source>
</reference>
<keyword evidence="2" id="KW-1185">Reference proteome</keyword>
<dbReference type="EMBL" id="JAYKXN010000003">
    <property type="protein sequence ID" value="KAK7302060.1"/>
    <property type="molecule type" value="Genomic_DNA"/>
</dbReference>
<dbReference type="InterPro" id="IPR012348">
    <property type="entry name" value="RNR-like"/>
</dbReference>
<dbReference type="Gene3D" id="1.10.620.20">
    <property type="entry name" value="Ribonucleotide Reductase, subunit A"/>
    <property type="match status" value="1"/>
</dbReference>
<evidence type="ECO:0000313" key="1">
    <source>
        <dbReference type="EMBL" id="KAK7302060.1"/>
    </source>
</evidence>
<name>A0AAN9PJT1_CLITE</name>
<dbReference type="Proteomes" id="UP001359559">
    <property type="component" value="Unassembled WGS sequence"/>
</dbReference>